<evidence type="ECO:0000313" key="4">
    <source>
        <dbReference type="Proteomes" id="UP000199029"/>
    </source>
</evidence>
<dbReference type="EMBL" id="FOXS01000002">
    <property type="protein sequence ID" value="SFQ36120.1"/>
    <property type="molecule type" value="Genomic_DNA"/>
</dbReference>
<dbReference type="PANTHER" id="PTHR10900">
    <property type="entry name" value="PERIOSTIN-RELATED"/>
    <property type="match status" value="1"/>
</dbReference>
<feature type="chain" id="PRO_5011676699" evidence="1">
    <location>
        <begin position="27"/>
        <end position="348"/>
    </location>
</feature>
<dbReference type="InterPro" id="IPR000782">
    <property type="entry name" value="FAS1_domain"/>
</dbReference>
<organism evidence="3 4">
    <name type="scientific">Hymenobacter arizonensis</name>
    <name type="common">Siccationidurans arizonensis</name>
    <dbReference type="NCBI Taxonomy" id="1227077"/>
    <lineage>
        <taxon>Bacteria</taxon>
        <taxon>Pseudomonadati</taxon>
        <taxon>Bacteroidota</taxon>
        <taxon>Cytophagia</taxon>
        <taxon>Cytophagales</taxon>
        <taxon>Hymenobacteraceae</taxon>
        <taxon>Hymenobacter</taxon>
    </lineage>
</organism>
<dbReference type="PANTHER" id="PTHR10900:SF77">
    <property type="entry name" value="FI19380P1"/>
    <property type="match status" value="1"/>
</dbReference>
<gene>
    <name evidence="3" type="ORF">SAMN04515668_2077</name>
</gene>
<dbReference type="InterPro" id="IPR050904">
    <property type="entry name" value="Adhesion/Biosynth-related"/>
</dbReference>
<dbReference type="Gene3D" id="2.30.180.10">
    <property type="entry name" value="FAS1 domain"/>
    <property type="match status" value="2"/>
</dbReference>
<dbReference type="STRING" id="1227077.SAMN04515668_2077"/>
<dbReference type="FunFam" id="2.30.180.10:FF:000032">
    <property type="entry name" value="Fasciclin domain-containing protein, putative"/>
    <property type="match status" value="1"/>
</dbReference>
<accession>A0A1I5XW78</accession>
<sequence length="348" mass="35403">MFLSSPSLLFLRQRLPVLLVALLGFAVTSCSDDEDTTVPTPQQNIVQVAQGNPDFSTLVAAVTKADLGGTLSGAGPFTVLAPTNAAFAQLAPPFNDAASINTIPAGDPRITTLRNILLYHVLPTRVAAADFPTGASSQTTAKPASATGVNDNTVYTSRTGNTIRLNGTASVATADVVASNGIIHAIDRVLTPPSTNIAGIVDAFATGSSPQFTVLRQVLQNPAVVSALAASTVSLSANNGNVTVFAPTDAAFATLLTDLNYTSLSDVPPATLAAVLALHVVNNNRAFSSDLTNSQVLTTLGGPVTVGVTGTGVTLRGAGNGTNNANVVTANVLATNGVVHVIDRVLRP</sequence>
<name>A0A1I5XW78_HYMAR</name>
<dbReference type="PROSITE" id="PS50213">
    <property type="entry name" value="FAS1"/>
    <property type="match status" value="2"/>
</dbReference>
<evidence type="ECO:0000313" key="3">
    <source>
        <dbReference type="EMBL" id="SFQ36120.1"/>
    </source>
</evidence>
<dbReference type="AlphaFoldDB" id="A0A1I5XW78"/>
<reference evidence="4" key="1">
    <citation type="submission" date="2016-10" db="EMBL/GenBank/DDBJ databases">
        <authorList>
            <person name="Varghese N."/>
            <person name="Submissions S."/>
        </authorList>
    </citation>
    <scope>NUCLEOTIDE SEQUENCE [LARGE SCALE GENOMIC DNA]</scope>
    <source>
        <strain evidence="4">OR362-8,ATCC BAA-1266,JCM 13504</strain>
    </source>
</reference>
<evidence type="ECO:0000256" key="1">
    <source>
        <dbReference type="SAM" id="SignalP"/>
    </source>
</evidence>
<dbReference type="SMART" id="SM00554">
    <property type="entry name" value="FAS1"/>
    <property type="match status" value="2"/>
</dbReference>
<evidence type="ECO:0000259" key="2">
    <source>
        <dbReference type="PROSITE" id="PS50213"/>
    </source>
</evidence>
<dbReference type="Proteomes" id="UP000199029">
    <property type="component" value="Unassembled WGS sequence"/>
</dbReference>
<proteinExistence type="predicted"/>
<dbReference type="Pfam" id="PF02469">
    <property type="entry name" value="Fasciclin"/>
    <property type="match status" value="2"/>
</dbReference>
<keyword evidence="1" id="KW-0732">Signal</keyword>
<dbReference type="OrthoDB" id="1119934at2"/>
<dbReference type="SUPFAM" id="SSF82153">
    <property type="entry name" value="FAS1 domain"/>
    <property type="match status" value="2"/>
</dbReference>
<dbReference type="InterPro" id="IPR036378">
    <property type="entry name" value="FAS1_dom_sf"/>
</dbReference>
<keyword evidence="4" id="KW-1185">Reference proteome</keyword>
<protein>
    <submittedName>
        <fullName evidence="3">Uncaracterized surface protein containing fasciclin (FAS1) repeats</fullName>
    </submittedName>
</protein>
<feature type="domain" description="FAS1" evidence="2">
    <location>
        <begin position="199"/>
        <end position="346"/>
    </location>
</feature>
<dbReference type="RefSeq" id="WP_092672048.1">
    <property type="nucleotide sequence ID" value="NZ_FOXS01000002.1"/>
</dbReference>
<dbReference type="GO" id="GO:0005615">
    <property type="term" value="C:extracellular space"/>
    <property type="evidence" value="ECO:0007669"/>
    <property type="project" value="TreeGrafter"/>
</dbReference>
<feature type="domain" description="FAS1" evidence="2">
    <location>
        <begin position="42"/>
        <end position="190"/>
    </location>
</feature>
<feature type="signal peptide" evidence="1">
    <location>
        <begin position="1"/>
        <end position="26"/>
    </location>
</feature>